<dbReference type="Proteomes" id="UP000633619">
    <property type="component" value="Unassembled WGS sequence"/>
</dbReference>
<evidence type="ECO:0000313" key="1">
    <source>
        <dbReference type="EMBL" id="MBH8595149.1"/>
    </source>
</evidence>
<proteinExistence type="predicted"/>
<dbReference type="RefSeq" id="WP_181731460.1">
    <property type="nucleotide sequence ID" value="NZ_JACEIR010000002.1"/>
</dbReference>
<dbReference type="EMBL" id="JAECVW010000003">
    <property type="protein sequence ID" value="MBH8595149.1"/>
    <property type="molecule type" value="Genomic_DNA"/>
</dbReference>
<sequence>MDQKTFLAYTGWGRYLVDGYWNTAIKICEKLLKHWEGIKAITNYKVGDIARDIKYSSEFIHLAGTRLKNFDAFNVVFFNPMVQEEPYVHRMFISDSVLSISEYDGGKYFKENPALTGHFIQVMKDISRIREIQELWLGDLRAGFMGNIYFLYRPEKIYDYRASLEPHPEWQELLDLLETHLPREVIVETIVREIGENHVEDLNDGKIFVRFYGENLFDIKVDKTDLLHQIRYKVESYLDDKNIKFKYLVY</sequence>
<accession>A0A8I1AD36</accession>
<protein>
    <submittedName>
        <fullName evidence="1">Uncharacterized protein</fullName>
    </submittedName>
</protein>
<evidence type="ECO:0000313" key="2">
    <source>
        <dbReference type="Proteomes" id="UP000633619"/>
    </source>
</evidence>
<comment type="caution">
    <text evidence="1">The sequence shown here is derived from an EMBL/GenBank/DDBJ whole genome shotgun (WGS) entry which is preliminary data.</text>
</comment>
<organism evidence="1 2">
    <name type="scientific">Thermoactinomyces intermedius</name>
    <dbReference type="NCBI Taxonomy" id="2024"/>
    <lineage>
        <taxon>Bacteria</taxon>
        <taxon>Bacillati</taxon>
        <taxon>Bacillota</taxon>
        <taxon>Bacilli</taxon>
        <taxon>Bacillales</taxon>
        <taxon>Thermoactinomycetaceae</taxon>
        <taxon>Thermoactinomyces</taxon>
    </lineage>
</organism>
<gene>
    <name evidence="1" type="ORF">I8U20_07375</name>
</gene>
<reference evidence="1 2" key="1">
    <citation type="submission" date="2020-12" db="EMBL/GenBank/DDBJ databases">
        <title>WGS of Thermoactinomyces spp.</title>
        <authorList>
            <person name="Cheng K."/>
        </authorList>
    </citation>
    <scope>NUCLEOTIDE SEQUENCE [LARGE SCALE GENOMIC DNA]</scope>
    <source>
        <strain evidence="2">CICC 10671\DSM 43846</strain>
    </source>
</reference>
<name>A0A8I1AD36_THEIN</name>
<dbReference type="AlphaFoldDB" id="A0A8I1AD36"/>
<keyword evidence="2" id="KW-1185">Reference proteome</keyword>